<evidence type="ECO:0000313" key="3">
    <source>
        <dbReference type="Proteomes" id="UP000288429"/>
    </source>
</evidence>
<dbReference type="InterPro" id="IPR052895">
    <property type="entry name" value="HetReg/Transcr_Mod"/>
</dbReference>
<comment type="caution">
    <text evidence="2">The sequence shown here is derived from an EMBL/GenBank/DDBJ whole genome shotgun (WGS) entry which is preliminary data.</text>
</comment>
<dbReference type="AlphaFoldDB" id="A0A428U0U6"/>
<dbReference type="Proteomes" id="UP000288429">
    <property type="component" value="Unassembled WGS sequence"/>
</dbReference>
<gene>
    <name evidence="2" type="ORF">CDV31_008370</name>
</gene>
<dbReference type="PANTHER" id="PTHR24148:SF81">
    <property type="entry name" value="HETEROKARYON INCOMPATIBILITY DOMAIN-CONTAINING PROTEIN"/>
    <property type="match status" value="1"/>
</dbReference>
<keyword evidence="3" id="KW-1185">Reference proteome</keyword>
<sequence>MSRWHKPTCKAPLIVVQKGTPWCKACGAAPDLKSLLLQQKSTGPFTPPPRDEPLGQLNLSWPSTVPYVTTAKPPAAKPVAPVAGKVPVSPVYPSRLAPDEFRLISLTAPISPDDPIHLDLEVYKNERCPEYEATSYTWAGENGDGSFSMPIYVGPWWDVLIQTKNCWSMLRLMRPVRGSRMVWVDAICINQNDVKERDAQVSKMAQIYSACRSVYLYLGATPTTQPYPLRRQLQLSDGKTKPTVPVVDLATLLQYRYFSRIWVIQELILSRQAVFQLGDVEFWMNASTIKSLSSRLSIKWENTRAPWMEYLGQQAFKDQSLFKTLRAVSKSQCTDPRDKIFGIMALVGSNPSSGFNFQANYSLSCQHMFLGVFAHMLLKLRNIDVLRNAAAMEVWDRSPSWVPNWRSTGPNWIFKAPDLNFHDWEYFTFESWWSKLKDRKGTVFLNVSAHSAKWKTDDEIEKERDDFPKSDLMPGRFTWHTMRESTIAQVERPWFLNATVDAAMGTLGINLIHLLAFPSAPKLVQELGGLLLFKVKGPTVSMYLTANIPLHQHIKPEQDHIFILDEGKSSCLFLILRETGKPGTYRLVTCAYHVCFQSSSAQLPISSRMRTLIDKGRVVESPNDLDSKTSTLLGRSLFLNDLQTSLHQTLQSIDISSSLYRHPSSLSRLFVRSQSEWKPGSVSEAKILQAIQGVFNDSRGTKPGFMEYYLACLDPKFTPRVRGDYVEITVQAKDRKLFNKECTELYAEWGYNGKDWSKGSKWLDAKDTKPTVLRASHLALRDAARHTSIYKSLYKVSPAVRKTRQDEITMARRGPSKQVWEDHFVALPRWPSDIVSDFKVDGSTVRVNIA</sequence>
<feature type="domain" description="Heterokaryon incompatibility" evidence="1">
    <location>
        <begin position="131"/>
        <end position="266"/>
    </location>
</feature>
<dbReference type="InterPro" id="IPR010730">
    <property type="entry name" value="HET"/>
</dbReference>
<dbReference type="EMBL" id="NIZV01000110">
    <property type="protein sequence ID" value="RSM07878.1"/>
    <property type="molecule type" value="Genomic_DNA"/>
</dbReference>
<dbReference type="PANTHER" id="PTHR24148">
    <property type="entry name" value="ANKYRIN REPEAT DOMAIN-CONTAINING PROTEIN 39 HOMOLOG-RELATED"/>
    <property type="match status" value="1"/>
</dbReference>
<evidence type="ECO:0000259" key="1">
    <source>
        <dbReference type="Pfam" id="PF06985"/>
    </source>
</evidence>
<organism evidence="2 3">
    <name type="scientific">Fusarium ambrosium</name>
    <dbReference type="NCBI Taxonomy" id="131363"/>
    <lineage>
        <taxon>Eukaryota</taxon>
        <taxon>Fungi</taxon>
        <taxon>Dikarya</taxon>
        <taxon>Ascomycota</taxon>
        <taxon>Pezizomycotina</taxon>
        <taxon>Sordariomycetes</taxon>
        <taxon>Hypocreomycetidae</taxon>
        <taxon>Hypocreales</taxon>
        <taxon>Nectriaceae</taxon>
        <taxon>Fusarium</taxon>
        <taxon>Fusarium solani species complex</taxon>
    </lineage>
</organism>
<protein>
    <recommendedName>
        <fullName evidence="1">Heterokaryon incompatibility domain-containing protein</fullName>
    </recommendedName>
</protein>
<name>A0A428U0U6_9HYPO</name>
<accession>A0A428U0U6</accession>
<evidence type="ECO:0000313" key="2">
    <source>
        <dbReference type="EMBL" id="RSM07878.1"/>
    </source>
</evidence>
<dbReference type="Pfam" id="PF06985">
    <property type="entry name" value="HET"/>
    <property type="match status" value="1"/>
</dbReference>
<reference evidence="2 3" key="1">
    <citation type="submission" date="2017-06" db="EMBL/GenBank/DDBJ databases">
        <title>Cmopartive genomic analysis of Ambrosia Fusariam Clade fungi.</title>
        <authorList>
            <person name="Stajich J.E."/>
            <person name="Carrillo J."/>
            <person name="Kijimoto T."/>
            <person name="Eskalen A."/>
            <person name="O'Donnell K."/>
            <person name="Kasson M."/>
        </authorList>
    </citation>
    <scope>NUCLEOTIDE SEQUENCE [LARGE SCALE GENOMIC DNA]</scope>
    <source>
        <strain evidence="2 3">NRRL 20438</strain>
    </source>
</reference>
<proteinExistence type="predicted"/>